<feature type="region of interest" description="Disordered" evidence="1">
    <location>
        <begin position="87"/>
        <end position="110"/>
    </location>
</feature>
<gene>
    <name evidence="2" type="ORF">ECRASSUSDP1_LOCUS4716</name>
</gene>
<evidence type="ECO:0000256" key="1">
    <source>
        <dbReference type="SAM" id="MobiDB-lite"/>
    </source>
</evidence>
<dbReference type="Proteomes" id="UP001295684">
    <property type="component" value="Unassembled WGS sequence"/>
</dbReference>
<accession>A0AAD1U9V6</accession>
<comment type="caution">
    <text evidence="2">The sequence shown here is derived from an EMBL/GenBank/DDBJ whole genome shotgun (WGS) entry which is preliminary data.</text>
</comment>
<proteinExistence type="predicted"/>
<protein>
    <submittedName>
        <fullName evidence="2">Uncharacterized protein</fullName>
    </submittedName>
</protein>
<dbReference type="AlphaFoldDB" id="A0AAD1U9V6"/>
<sequence length="238" mass="27208">MLINFYKSIKKPCIVKKKLIEKTKKKLKHKTHEMGSSGGDHIQVIKKNTQVKLFLNGPRSPFVRPRWDNKDLFSPCILSNDDRVLLSSPGSTDNNSKGSNLSPFSDQSMHQPQLLVEDLPSFANNSILDDPNKLFGLSKNLTVGNKIKRVRKRRLRRESNFHTRSTNKKKYRKKELIDEVGFLTNLASISKYSKKNQIDKHMLRTMAGKPQLSPLKVLCHGLDSSCQVGQDIFNKNYT</sequence>
<evidence type="ECO:0000313" key="3">
    <source>
        <dbReference type="Proteomes" id="UP001295684"/>
    </source>
</evidence>
<dbReference type="EMBL" id="CAMPGE010004532">
    <property type="protein sequence ID" value="CAI2363382.1"/>
    <property type="molecule type" value="Genomic_DNA"/>
</dbReference>
<feature type="compositionally biased region" description="Polar residues" evidence="1">
    <location>
        <begin position="88"/>
        <end position="110"/>
    </location>
</feature>
<name>A0AAD1U9V6_EUPCR</name>
<organism evidence="2 3">
    <name type="scientific">Euplotes crassus</name>
    <dbReference type="NCBI Taxonomy" id="5936"/>
    <lineage>
        <taxon>Eukaryota</taxon>
        <taxon>Sar</taxon>
        <taxon>Alveolata</taxon>
        <taxon>Ciliophora</taxon>
        <taxon>Intramacronucleata</taxon>
        <taxon>Spirotrichea</taxon>
        <taxon>Hypotrichia</taxon>
        <taxon>Euplotida</taxon>
        <taxon>Euplotidae</taxon>
        <taxon>Moneuplotes</taxon>
    </lineage>
</organism>
<keyword evidence="3" id="KW-1185">Reference proteome</keyword>
<evidence type="ECO:0000313" key="2">
    <source>
        <dbReference type="EMBL" id="CAI2363382.1"/>
    </source>
</evidence>
<reference evidence="2" key="1">
    <citation type="submission" date="2023-07" db="EMBL/GenBank/DDBJ databases">
        <authorList>
            <consortium name="AG Swart"/>
            <person name="Singh M."/>
            <person name="Singh A."/>
            <person name="Seah K."/>
            <person name="Emmerich C."/>
        </authorList>
    </citation>
    <scope>NUCLEOTIDE SEQUENCE</scope>
    <source>
        <strain evidence="2">DP1</strain>
    </source>
</reference>